<accession>A0A2P2BT28</accession>
<evidence type="ECO:0000259" key="4">
    <source>
        <dbReference type="Pfam" id="PF05193"/>
    </source>
</evidence>
<dbReference type="PROSITE" id="PS00143">
    <property type="entry name" value="INSULINASE"/>
    <property type="match status" value="1"/>
</dbReference>
<dbReference type="EMBL" id="LN650648">
    <property type="protein sequence ID" value="CEI73537.1"/>
    <property type="molecule type" value="Genomic_DNA"/>
</dbReference>
<dbReference type="GO" id="GO:0006508">
    <property type="term" value="P:proteolysis"/>
    <property type="evidence" value="ECO:0007669"/>
    <property type="project" value="InterPro"/>
</dbReference>
<dbReference type="Pfam" id="PF05193">
    <property type="entry name" value="Peptidase_M16_C"/>
    <property type="match status" value="1"/>
</dbReference>
<dbReference type="SUPFAM" id="SSF63411">
    <property type="entry name" value="LuxS/MPP-like metallohydrolase"/>
    <property type="match status" value="2"/>
</dbReference>
<dbReference type="InterPro" id="IPR007863">
    <property type="entry name" value="Peptidase_M16_C"/>
</dbReference>
<dbReference type="KEGG" id="rhom:FRIFI_2009"/>
<dbReference type="FunFam" id="3.30.830.10:FF:000008">
    <property type="entry name" value="Mitochondrial-processing peptidase subunit beta"/>
    <property type="match status" value="1"/>
</dbReference>
<evidence type="ECO:0000256" key="1">
    <source>
        <dbReference type="ARBA" id="ARBA00007261"/>
    </source>
</evidence>
<dbReference type="InterPro" id="IPR001431">
    <property type="entry name" value="Pept_M16_Zn_BS"/>
</dbReference>
<proteinExistence type="inferred from homology"/>
<evidence type="ECO:0000313" key="5">
    <source>
        <dbReference type="EMBL" id="CEI73537.1"/>
    </source>
</evidence>
<dbReference type="AlphaFoldDB" id="A0A2P2BT28"/>
<dbReference type="Gene3D" id="3.30.830.10">
    <property type="entry name" value="Metalloenzyme, LuxS/M16 peptidase-like"/>
    <property type="match status" value="2"/>
</dbReference>
<dbReference type="PANTHER" id="PTHR11851:SF49">
    <property type="entry name" value="MITOCHONDRIAL-PROCESSING PEPTIDASE SUBUNIT ALPHA"/>
    <property type="match status" value="1"/>
</dbReference>
<feature type="domain" description="Peptidase M16 C-terminal" evidence="4">
    <location>
        <begin position="165"/>
        <end position="340"/>
    </location>
</feature>
<name>A0A2P2BT28_9FIRM</name>
<feature type="domain" description="Peptidase M16 N-terminal" evidence="3">
    <location>
        <begin position="16"/>
        <end position="159"/>
    </location>
</feature>
<protein>
    <submittedName>
        <fullName evidence="5">Mitochondrial-processing peptidase subunit beta</fullName>
    </submittedName>
</protein>
<sequence>MYKTHVLDNGLTIIGEEIPYLKSIALGVWINAGSRIEDEKISGISHFIEHMLFKGTKNRTSKDIANEIDNLGGQINAFTSKECTCYYVKLLDSHINKGIDILSDMMLNPLFNQTDIDKERLVILEELKMYEDSPEDLAYDLLSEGIYKGHSLGYNIIGTEKSLFDINKKEIEEYFGNYYVPNNSVISICGNFNFEEIVKEIEDKFKSWNKKEVDINFTKADFKNTYITKNKDTEQVNLAIGLEAIASEETEEAYALAIINTIFGGSISSRLFQKIREEEGLVYSIYSSQSLYRQCGELGIFASMSNENLEEVYNLVIEEIKDLKNNYLSDEEIRLTKEQLKGSYMLGLESTSSRMMAIGKAMLLNKKVRNSDEILKSIDNIDRETIKKVIDKVFNLDKIGVCIVGRDVENIKL</sequence>
<dbReference type="InterPro" id="IPR011765">
    <property type="entry name" value="Pept_M16_N"/>
</dbReference>
<evidence type="ECO:0000259" key="3">
    <source>
        <dbReference type="Pfam" id="PF00675"/>
    </source>
</evidence>
<comment type="similarity">
    <text evidence="1 2">Belongs to the peptidase M16 family.</text>
</comment>
<dbReference type="GO" id="GO:0004222">
    <property type="term" value="F:metalloendopeptidase activity"/>
    <property type="evidence" value="ECO:0007669"/>
    <property type="project" value="InterPro"/>
</dbReference>
<dbReference type="InterPro" id="IPR050361">
    <property type="entry name" value="MPP/UQCRC_Complex"/>
</dbReference>
<dbReference type="Pfam" id="PF00675">
    <property type="entry name" value="Peptidase_M16"/>
    <property type="match status" value="1"/>
</dbReference>
<dbReference type="GO" id="GO:0046872">
    <property type="term" value="F:metal ion binding"/>
    <property type="evidence" value="ECO:0007669"/>
    <property type="project" value="InterPro"/>
</dbReference>
<reference evidence="5 6" key="1">
    <citation type="submission" date="2014-09" db="EMBL/GenBank/DDBJ databases">
        <authorList>
            <person name="Hornung B.V."/>
        </authorList>
    </citation>
    <scope>NUCLEOTIDE SEQUENCE [LARGE SCALE GENOMIC DNA]</scope>
    <source>
        <strain evidence="5 6">FRIFI</strain>
    </source>
</reference>
<dbReference type="Proteomes" id="UP000245695">
    <property type="component" value="Chromosome 1"/>
</dbReference>
<keyword evidence="6" id="KW-1185">Reference proteome</keyword>
<evidence type="ECO:0000256" key="2">
    <source>
        <dbReference type="RuleBase" id="RU004447"/>
    </source>
</evidence>
<dbReference type="RefSeq" id="WP_092924782.1">
    <property type="nucleotide sequence ID" value="NZ_FJTZ01000012.1"/>
</dbReference>
<organism evidence="5 6">
    <name type="scientific">Romboutsia hominis</name>
    <dbReference type="NCBI Taxonomy" id="1507512"/>
    <lineage>
        <taxon>Bacteria</taxon>
        <taxon>Bacillati</taxon>
        <taxon>Bacillota</taxon>
        <taxon>Clostridia</taxon>
        <taxon>Peptostreptococcales</taxon>
        <taxon>Peptostreptococcaceae</taxon>
        <taxon>Romboutsia</taxon>
    </lineage>
</organism>
<dbReference type="InterPro" id="IPR011249">
    <property type="entry name" value="Metalloenz_LuxS/M16"/>
</dbReference>
<dbReference type="PANTHER" id="PTHR11851">
    <property type="entry name" value="METALLOPROTEASE"/>
    <property type="match status" value="1"/>
</dbReference>
<gene>
    <name evidence="5" type="ORF">FRIFI_2009</name>
</gene>
<evidence type="ECO:0000313" key="6">
    <source>
        <dbReference type="Proteomes" id="UP000245695"/>
    </source>
</evidence>